<keyword evidence="6" id="KW-0460">Magnesium</keyword>
<evidence type="ECO:0000256" key="3">
    <source>
        <dbReference type="ARBA" id="ARBA00011245"/>
    </source>
</evidence>
<evidence type="ECO:0000256" key="19">
    <source>
        <dbReference type="ARBA" id="ARBA00048894"/>
    </source>
</evidence>
<dbReference type="GO" id="GO:0042262">
    <property type="term" value="P:DNA protection"/>
    <property type="evidence" value="ECO:0007669"/>
    <property type="project" value="InterPro"/>
</dbReference>
<protein>
    <recommendedName>
        <fullName evidence="12">Oxidized purine nucleoside triphosphate hydrolase</fullName>
        <ecNumber evidence="11">3.6.1.56</ecNumber>
    </recommendedName>
    <alternativeName>
        <fullName evidence="16">2-hydroxy-dATP diphosphatase</fullName>
    </alternativeName>
    <alternativeName>
        <fullName evidence="15">7,8-dihydro-8-oxoguanine triphosphatase</fullName>
    </alternativeName>
    <alternativeName>
        <fullName evidence="14">8-oxo-dGTPase</fullName>
    </alternativeName>
    <alternativeName>
        <fullName evidence="17">Methylated purine nucleoside triphosphate hydrolase</fullName>
    </alternativeName>
    <alternativeName>
        <fullName evidence="13">Nucleoside diphosphate-linked moiety X motif 1</fullName>
    </alternativeName>
</protein>
<comment type="catalytic activity">
    <reaction evidence="18">
        <text>N(6)-methyl-ATP + H2O = N(6)-methyl-AMP + diphosphate + H(+)</text>
        <dbReference type="Rhea" id="RHEA:67608"/>
        <dbReference type="ChEBI" id="CHEBI:15377"/>
        <dbReference type="ChEBI" id="CHEBI:15378"/>
        <dbReference type="ChEBI" id="CHEBI:33019"/>
        <dbReference type="ChEBI" id="CHEBI:144842"/>
        <dbReference type="ChEBI" id="CHEBI:172873"/>
    </reaction>
    <physiologicalReaction direction="left-to-right" evidence="18">
        <dbReference type="Rhea" id="RHEA:67609"/>
    </physiologicalReaction>
</comment>
<evidence type="ECO:0000256" key="6">
    <source>
        <dbReference type="ARBA" id="ARBA00022842"/>
    </source>
</evidence>
<dbReference type="CDD" id="cd03427">
    <property type="entry name" value="NUDIX_MTH1_Nudt1"/>
    <property type="match status" value="1"/>
</dbReference>
<comment type="catalytic activity">
    <reaction evidence="10">
        <text>2-oxo-ATP + H2O = 2-oxo-AMP + diphosphate + H(+)</text>
        <dbReference type="Rhea" id="RHEA:67392"/>
        <dbReference type="ChEBI" id="CHEBI:15377"/>
        <dbReference type="ChEBI" id="CHEBI:15378"/>
        <dbReference type="ChEBI" id="CHEBI:33019"/>
        <dbReference type="ChEBI" id="CHEBI:71395"/>
        <dbReference type="ChEBI" id="CHEBI:172878"/>
    </reaction>
    <physiologicalReaction direction="left-to-right" evidence="10">
        <dbReference type="Rhea" id="RHEA:67393"/>
    </physiologicalReaction>
</comment>
<sequence length="155" mass="17879">MLVNVLVLPLDRPQHRVLLGFKKTGFGAGKYGGFGGKLEVGETLAVAAVRELQEESGLLAKPHNLWYAAQLEFLFPACPDWNRTVHVFRLEFWEGEPQESDEIRPVWFGLDELPLKQMWSDVPYWLPQILQGSRPKMRFTYHQDNQTVELAEELE</sequence>
<evidence type="ECO:0000256" key="1">
    <source>
        <dbReference type="ARBA" id="ARBA00001946"/>
    </source>
</evidence>
<dbReference type="PRINTS" id="PR01403">
    <property type="entry name" value="8OXTPHPHTASE"/>
</dbReference>
<comment type="caution">
    <text evidence="23">The sequence shown here is derived from an EMBL/GenBank/DDBJ whole genome shotgun (WGS) entry which is preliminary data.</text>
</comment>
<keyword evidence="5" id="KW-0378">Hydrolase</keyword>
<evidence type="ECO:0000256" key="8">
    <source>
        <dbReference type="ARBA" id="ARBA00024459"/>
    </source>
</evidence>
<evidence type="ECO:0000256" key="15">
    <source>
        <dbReference type="ARBA" id="ARBA00030682"/>
    </source>
</evidence>
<evidence type="ECO:0000256" key="21">
    <source>
        <dbReference type="ARBA" id="ARBA00053094"/>
    </source>
</evidence>
<evidence type="ECO:0000256" key="11">
    <source>
        <dbReference type="ARBA" id="ARBA00026103"/>
    </source>
</evidence>
<dbReference type="OrthoDB" id="9800186at2"/>
<evidence type="ECO:0000256" key="13">
    <source>
        <dbReference type="ARBA" id="ARBA00029673"/>
    </source>
</evidence>
<dbReference type="InterPro" id="IPR015797">
    <property type="entry name" value="NUDIX_hydrolase-like_dom_sf"/>
</dbReference>
<dbReference type="GO" id="GO:0046872">
    <property type="term" value="F:metal ion binding"/>
    <property type="evidence" value="ECO:0007669"/>
    <property type="project" value="UniProtKB-KW"/>
</dbReference>
<comment type="cofactor">
    <cofactor evidence="1">
        <name>Mg(2+)</name>
        <dbReference type="ChEBI" id="CHEBI:18420"/>
    </cofactor>
</comment>
<evidence type="ECO:0000256" key="9">
    <source>
        <dbReference type="ARBA" id="ARBA00024486"/>
    </source>
</evidence>
<name>A0A511R3A7_9DEIN</name>
<gene>
    <name evidence="23" type="ORF">MHY01S_22500</name>
</gene>
<dbReference type="PROSITE" id="PS00893">
    <property type="entry name" value="NUDIX_BOX"/>
    <property type="match status" value="1"/>
</dbReference>
<evidence type="ECO:0000256" key="16">
    <source>
        <dbReference type="ARBA" id="ARBA00031927"/>
    </source>
</evidence>
<dbReference type="InterPro" id="IPR003563">
    <property type="entry name" value="8ODP"/>
</dbReference>
<dbReference type="GO" id="GO:0008413">
    <property type="term" value="F:8-oxo-7,8-dihydroguanosine triphosphate pyrophosphatase activity"/>
    <property type="evidence" value="ECO:0007669"/>
    <property type="project" value="InterPro"/>
</dbReference>
<reference evidence="23 24" key="1">
    <citation type="submission" date="2019-07" db="EMBL/GenBank/DDBJ databases">
        <title>Whole genome shotgun sequence of Meiothermus hypogaeus NBRC 106114.</title>
        <authorList>
            <person name="Hosoyama A."/>
            <person name="Uohara A."/>
            <person name="Ohji S."/>
            <person name="Ichikawa N."/>
        </authorList>
    </citation>
    <scope>NUCLEOTIDE SEQUENCE [LARGE SCALE GENOMIC DNA]</scope>
    <source>
        <strain evidence="23 24">NBRC 106114</strain>
    </source>
</reference>
<evidence type="ECO:0000256" key="7">
    <source>
        <dbReference type="ARBA" id="ARBA00024448"/>
    </source>
</evidence>
<comment type="catalytic activity">
    <reaction evidence="7">
        <text>8-oxo-dATP + H2O = 8-oxo-dAMP + diphosphate + H(+)</text>
        <dbReference type="Rhea" id="RHEA:65396"/>
        <dbReference type="ChEBI" id="CHEBI:15377"/>
        <dbReference type="ChEBI" id="CHEBI:15378"/>
        <dbReference type="ChEBI" id="CHEBI:33019"/>
        <dbReference type="ChEBI" id="CHEBI:71361"/>
        <dbReference type="ChEBI" id="CHEBI:172871"/>
    </reaction>
    <physiologicalReaction direction="left-to-right" evidence="7">
        <dbReference type="Rhea" id="RHEA:65397"/>
    </physiologicalReaction>
</comment>
<evidence type="ECO:0000256" key="10">
    <source>
        <dbReference type="ARBA" id="ARBA00024596"/>
    </source>
</evidence>
<dbReference type="GO" id="GO:0008828">
    <property type="term" value="F:dATP diphosphatase activity"/>
    <property type="evidence" value="ECO:0007669"/>
    <property type="project" value="UniProtKB-EC"/>
</dbReference>
<evidence type="ECO:0000256" key="20">
    <source>
        <dbReference type="ARBA" id="ARBA00049032"/>
    </source>
</evidence>
<dbReference type="EC" id="3.6.1.56" evidence="11"/>
<evidence type="ECO:0000256" key="12">
    <source>
        <dbReference type="ARBA" id="ARBA00026218"/>
    </source>
</evidence>
<comment type="function">
    <text evidence="21">Oxidized purine nucleoside triphosphate hydrolase which is a prominent sanitizer of the oxidized nucleotide pool. Catalyzes the hydrolysis of 2-oxo-dATP (2-hydroxy-dATP) into 2-oxo-dAMP. Also has a significant hydrolase activity toward 2-oxo-ATP, 8-oxo-dGTP and 8-oxo-dATP. Through the hydrolysis of oxidized purine nucleoside triphosphates, prevents their incorporation into DNA and the subsequent transversions A:T to C:G and G:C to T:A. Also catalyzes the hydrolysis of methylated purine nucleoside triphosphate preventing their integration into DNA. Through this antimutagenic activity protects cells from oxidative stress.</text>
</comment>
<comment type="catalytic activity">
    <reaction evidence="19">
        <text>O(6)-methyl-dGTP + H2O = O(6)-methyl-dGMP + diphosphate + H(+)</text>
        <dbReference type="Rhea" id="RHEA:67600"/>
        <dbReference type="ChEBI" id="CHEBI:15377"/>
        <dbReference type="ChEBI" id="CHEBI:15378"/>
        <dbReference type="ChEBI" id="CHEBI:33019"/>
        <dbReference type="ChEBI" id="CHEBI:169974"/>
        <dbReference type="ChEBI" id="CHEBI:169975"/>
    </reaction>
    <physiologicalReaction direction="left-to-right" evidence="19">
        <dbReference type="Rhea" id="RHEA:67601"/>
    </physiologicalReaction>
</comment>
<comment type="subunit">
    <text evidence="3">Monomer.</text>
</comment>
<comment type="similarity">
    <text evidence="2">Belongs to the Nudix hydrolase family.</text>
</comment>
<evidence type="ECO:0000256" key="4">
    <source>
        <dbReference type="ARBA" id="ARBA00022723"/>
    </source>
</evidence>
<evidence type="ECO:0000259" key="22">
    <source>
        <dbReference type="PROSITE" id="PS51462"/>
    </source>
</evidence>
<feature type="domain" description="Nudix hydrolase" evidence="22">
    <location>
        <begin position="1"/>
        <end position="131"/>
    </location>
</feature>
<accession>A0A511R3A7</accession>
<dbReference type="GO" id="GO:0005737">
    <property type="term" value="C:cytoplasm"/>
    <property type="evidence" value="ECO:0007669"/>
    <property type="project" value="TreeGrafter"/>
</dbReference>
<evidence type="ECO:0000313" key="23">
    <source>
        <dbReference type="EMBL" id="GEM84084.1"/>
    </source>
</evidence>
<organism evidence="23 24">
    <name type="scientific">Meiothermus hypogaeus NBRC 106114</name>
    <dbReference type="NCBI Taxonomy" id="1227553"/>
    <lineage>
        <taxon>Bacteria</taxon>
        <taxon>Thermotogati</taxon>
        <taxon>Deinococcota</taxon>
        <taxon>Deinococci</taxon>
        <taxon>Thermales</taxon>
        <taxon>Thermaceae</taxon>
        <taxon>Meiothermus</taxon>
    </lineage>
</organism>
<dbReference type="PANTHER" id="PTHR43758:SF2">
    <property type="entry name" value="OXIDIZED PURINE NUCLEOSIDE TRIPHOSPHATE HYDROLASE"/>
    <property type="match status" value="1"/>
</dbReference>
<dbReference type="PANTHER" id="PTHR43758">
    <property type="entry name" value="7,8-DIHYDRO-8-OXOGUANINE TRIPHOSPHATASE"/>
    <property type="match status" value="1"/>
</dbReference>
<dbReference type="InterPro" id="IPR000086">
    <property type="entry name" value="NUDIX_hydrolase_dom"/>
</dbReference>
<comment type="catalytic activity">
    <reaction evidence="9">
        <text>8-oxo-dGTP + H2O = 8-oxo-dGMP + diphosphate + H(+)</text>
        <dbReference type="Rhea" id="RHEA:31575"/>
        <dbReference type="ChEBI" id="CHEBI:15377"/>
        <dbReference type="ChEBI" id="CHEBI:15378"/>
        <dbReference type="ChEBI" id="CHEBI:33019"/>
        <dbReference type="ChEBI" id="CHEBI:63224"/>
        <dbReference type="ChEBI" id="CHEBI:77896"/>
    </reaction>
    <physiologicalReaction direction="left-to-right" evidence="9">
        <dbReference type="Rhea" id="RHEA:31576"/>
    </physiologicalReaction>
</comment>
<proteinExistence type="inferred from homology"/>
<dbReference type="AlphaFoldDB" id="A0A511R3A7"/>
<evidence type="ECO:0000313" key="24">
    <source>
        <dbReference type="Proteomes" id="UP000321197"/>
    </source>
</evidence>
<dbReference type="Gene3D" id="3.90.79.10">
    <property type="entry name" value="Nucleoside Triphosphate Pyrophosphohydrolase"/>
    <property type="match status" value="1"/>
</dbReference>
<dbReference type="Proteomes" id="UP000321197">
    <property type="component" value="Unassembled WGS sequence"/>
</dbReference>
<dbReference type="PROSITE" id="PS51462">
    <property type="entry name" value="NUDIX"/>
    <property type="match status" value="1"/>
</dbReference>
<evidence type="ECO:0000256" key="2">
    <source>
        <dbReference type="ARBA" id="ARBA00005582"/>
    </source>
</evidence>
<evidence type="ECO:0000256" key="5">
    <source>
        <dbReference type="ARBA" id="ARBA00022801"/>
    </source>
</evidence>
<dbReference type="RefSeq" id="WP_119340865.1">
    <property type="nucleotide sequence ID" value="NZ_BJXL01000076.1"/>
</dbReference>
<comment type="catalytic activity">
    <reaction evidence="8">
        <text>2-oxo-dATP + H2O = 2-oxo-dAMP + diphosphate + H(+)</text>
        <dbReference type="Rhea" id="RHEA:31583"/>
        <dbReference type="ChEBI" id="CHEBI:15377"/>
        <dbReference type="ChEBI" id="CHEBI:15378"/>
        <dbReference type="ChEBI" id="CHEBI:33019"/>
        <dbReference type="ChEBI" id="CHEBI:63212"/>
        <dbReference type="ChEBI" id="CHEBI:77897"/>
        <dbReference type="EC" id="3.6.1.56"/>
    </reaction>
    <physiologicalReaction direction="left-to-right" evidence="8">
        <dbReference type="Rhea" id="RHEA:31584"/>
    </physiologicalReaction>
</comment>
<evidence type="ECO:0000256" key="18">
    <source>
        <dbReference type="ARBA" id="ARBA00048002"/>
    </source>
</evidence>
<evidence type="ECO:0000256" key="14">
    <source>
        <dbReference type="ARBA" id="ARBA00030634"/>
    </source>
</evidence>
<dbReference type="SUPFAM" id="SSF55811">
    <property type="entry name" value="Nudix"/>
    <property type="match status" value="1"/>
</dbReference>
<evidence type="ECO:0000256" key="17">
    <source>
        <dbReference type="ARBA" id="ARBA00032071"/>
    </source>
</evidence>
<dbReference type="InterPro" id="IPR020084">
    <property type="entry name" value="NUDIX_hydrolase_CS"/>
</dbReference>
<dbReference type="EMBL" id="BJXL01000076">
    <property type="protein sequence ID" value="GEM84084.1"/>
    <property type="molecule type" value="Genomic_DNA"/>
</dbReference>
<dbReference type="Pfam" id="PF00293">
    <property type="entry name" value="NUDIX"/>
    <property type="match status" value="1"/>
</dbReference>
<keyword evidence="4" id="KW-0479">Metal-binding</keyword>
<comment type="catalytic activity">
    <reaction evidence="20">
        <text>N(6)-methyl-dATP + H2O = N(6)-methyl-dAMP + diphosphate + H(+)</text>
        <dbReference type="Rhea" id="RHEA:67604"/>
        <dbReference type="ChEBI" id="CHEBI:15377"/>
        <dbReference type="ChEBI" id="CHEBI:15378"/>
        <dbReference type="ChEBI" id="CHEBI:33019"/>
        <dbReference type="ChEBI" id="CHEBI:169976"/>
        <dbReference type="ChEBI" id="CHEBI:172872"/>
    </reaction>
    <physiologicalReaction direction="left-to-right" evidence="20">
        <dbReference type="Rhea" id="RHEA:67605"/>
    </physiologicalReaction>
</comment>